<evidence type="ECO:0000313" key="2">
    <source>
        <dbReference type="EMBL" id="ABB46671.1"/>
    </source>
</evidence>
<organism evidence="2">
    <name type="scientific">Oryza sativa subsp. japonica</name>
    <name type="common">Rice</name>
    <dbReference type="NCBI Taxonomy" id="39947"/>
    <lineage>
        <taxon>Eukaryota</taxon>
        <taxon>Viridiplantae</taxon>
        <taxon>Streptophyta</taxon>
        <taxon>Embryophyta</taxon>
        <taxon>Tracheophyta</taxon>
        <taxon>Spermatophyta</taxon>
        <taxon>Magnoliopsida</taxon>
        <taxon>Liliopsida</taxon>
        <taxon>Poales</taxon>
        <taxon>Poaceae</taxon>
        <taxon>BOP clade</taxon>
        <taxon>Oryzoideae</taxon>
        <taxon>Oryzeae</taxon>
        <taxon>Oryzinae</taxon>
        <taxon>Oryza</taxon>
        <taxon>Oryza sativa</taxon>
    </lineage>
</organism>
<evidence type="ECO:0000256" key="1">
    <source>
        <dbReference type="SAM" id="MobiDB-lite"/>
    </source>
</evidence>
<reference evidence="2" key="1">
    <citation type="journal article" date="2003" name="Science">
        <title>In-depth view of structure, activity, and evolution of rice chromosome 10.</title>
        <authorList>
            <consortium name="Rice Chromosome 10 Sequencing Consortium"/>
        </authorList>
    </citation>
    <scope>NUCLEOTIDE SEQUENCE [LARGE SCALE GENOMIC DNA]</scope>
</reference>
<sequence length="273" mass="29499">MRYKYTVDLLPSPRVAPLQGDTGGDSRPPRRQPSLPRLVRLAATRAAAGKAGRQQGRRRWGLLPPPTPDGWGPDGKQAEGRRRVEVAPAPPTARGGRAGVVASGSGPSPLPRVARSGQSGAGRAPHQRRTRRQLGQSWHRRRRPTVADAAPARAVATSTEEATSLAAGTRRRRIWLPPGQIQRSLLGHRRRLAPGWWGRGGGDGMEVAMGWRRRRRQRRDGGGNDDGTAEAALVAGEAWAWLRTTPLALAPPSSAPCWYFLTTLLEIIPSNGA</sequence>
<feature type="region of interest" description="Disordered" evidence="1">
    <location>
        <begin position="1"/>
        <end position="164"/>
    </location>
</feature>
<feature type="compositionally biased region" description="Low complexity" evidence="1">
    <location>
        <begin position="146"/>
        <end position="164"/>
    </location>
</feature>
<feature type="compositionally biased region" description="Low complexity" evidence="1">
    <location>
        <begin position="32"/>
        <end position="54"/>
    </location>
</feature>
<feature type="compositionally biased region" description="Low complexity" evidence="1">
    <location>
        <begin position="92"/>
        <end position="107"/>
    </location>
</feature>
<name>Q33BA0_ORYSJ</name>
<feature type="compositionally biased region" description="Basic residues" evidence="1">
    <location>
        <begin position="125"/>
        <end position="144"/>
    </location>
</feature>
<dbReference type="AlphaFoldDB" id="Q33BA0"/>
<proteinExistence type="predicted"/>
<feature type="compositionally biased region" description="Basic and acidic residues" evidence="1">
    <location>
        <begin position="76"/>
        <end position="85"/>
    </location>
</feature>
<reference evidence="2" key="2">
    <citation type="submission" date="2003-05" db="EMBL/GenBank/DDBJ databases">
        <authorList>
            <person name="Buell C.R."/>
            <person name="Wing R.A."/>
            <person name="McCombie W.R."/>
            <person name="Messing J."/>
            <person name="Yuan Q."/>
            <person name="Ouyang S."/>
        </authorList>
    </citation>
    <scope>NUCLEOTIDE SEQUENCE</scope>
</reference>
<accession>Q33BA0</accession>
<reference evidence="2" key="3">
    <citation type="submission" date="2006-07" db="EMBL/GenBank/DDBJ databases">
        <authorList>
            <person name="Buell R."/>
        </authorList>
    </citation>
    <scope>NUCLEOTIDE SEQUENCE</scope>
</reference>
<protein>
    <submittedName>
        <fullName evidence="2">Uncharacterized protein</fullName>
    </submittedName>
</protein>
<dbReference type="EMBL" id="DP000086">
    <property type="protein sequence ID" value="ABB46671.1"/>
    <property type="molecule type" value="Genomic_DNA"/>
</dbReference>
<gene>
    <name evidence="2" type="ordered locus">LOC_Os10g03820</name>
</gene>